<gene>
    <name evidence="1" type="ORF">SS1G_03325</name>
</gene>
<proteinExistence type="predicted"/>
<dbReference type="InParanoid" id="A7EDD5"/>
<dbReference type="HOGENOM" id="CLU_3359982_0_0_1"/>
<dbReference type="KEGG" id="ssl:SS1G_03325"/>
<protein>
    <submittedName>
        <fullName evidence="1">Uncharacterized protein</fullName>
    </submittedName>
</protein>
<evidence type="ECO:0000313" key="1">
    <source>
        <dbReference type="EMBL" id="EDO00851.1"/>
    </source>
</evidence>
<dbReference type="RefSeq" id="XP_001595236.1">
    <property type="nucleotide sequence ID" value="XM_001595186.1"/>
</dbReference>
<evidence type="ECO:0000313" key="2">
    <source>
        <dbReference type="Proteomes" id="UP000001312"/>
    </source>
</evidence>
<reference evidence="2" key="1">
    <citation type="journal article" date="2011" name="PLoS Genet.">
        <title>Genomic analysis of the necrotrophic fungal pathogens Sclerotinia sclerotiorum and Botrytis cinerea.</title>
        <authorList>
            <person name="Amselem J."/>
            <person name="Cuomo C.A."/>
            <person name="van Kan J.A."/>
            <person name="Viaud M."/>
            <person name="Benito E.P."/>
            <person name="Couloux A."/>
            <person name="Coutinho P.M."/>
            <person name="de Vries R.P."/>
            <person name="Dyer P.S."/>
            <person name="Fillinger S."/>
            <person name="Fournier E."/>
            <person name="Gout L."/>
            <person name="Hahn M."/>
            <person name="Kohn L."/>
            <person name="Lapalu N."/>
            <person name="Plummer K.M."/>
            <person name="Pradier J.M."/>
            <person name="Quevillon E."/>
            <person name="Sharon A."/>
            <person name="Simon A."/>
            <person name="ten Have A."/>
            <person name="Tudzynski B."/>
            <person name="Tudzynski P."/>
            <person name="Wincker P."/>
            <person name="Andrew M."/>
            <person name="Anthouard V."/>
            <person name="Beever R.E."/>
            <person name="Beffa R."/>
            <person name="Benoit I."/>
            <person name="Bouzid O."/>
            <person name="Brault B."/>
            <person name="Chen Z."/>
            <person name="Choquer M."/>
            <person name="Collemare J."/>
            <person name="Cotton P."/>
            <person name="Danchin E.G."/>
            <person name="Da Silva C."/>
            <person name="Gautier A."/>
            <person name="Giraud C."/>
            <person name="Giraud T."/>
            <person name="Gonzalez C."/>
            <person name="Grossetete S."/>
            <person name="Guldener U."/>
            <person name="Henrissat B."/>
            <person name="Howlett B.J."/>
            <person name="Kodira C."/>
            <person name="Kretschmer M."/>
            <person name="Lappartient A."/>
            <person name="Leroch M."/>
            <person name="Levis C."/>
            <person name="Mauceli E."/>
            <person name="Neuveglise C."/>
            <person name="Oeser B."/>
            <person name="Pearson M."/>
            <person name="Poulain J."/>
            <person name="Poussereau N."/>
            <person name="Quesneville H."/>
            <person name="Rascle C."/>
            <person name="Schumacher J."/>
            <person name="Segurens B."/>
            <person name="Sexton A."/>
            <person name="Silva E."/>
            <person name="Sirven C."/>
            <person name="Soanes D.M."/>
            <person name="Talbot N.J."/>
            <person name="Templeton M."/>
            <person name="Yandava C."/>
            <person name="Yarden O."/>
            <person name="Zeng Q."/>
            <person name="Rollins J.A."/>
            <person name="Lebrun M.H."/>
            <person name="Dickman M."/>
        </authorList>
    </citation>
    <scope>NUCLEOTIDE SEQUENCE [LARGE SCALE GENOMIC DNA]</scope>
    <source>
        <strain evidence="2">ATCC 18683 / 1980 / Ss-1</strain>
    </source>
</reference>
<name>A7EDD5_SCLS1</name>
<organism evidence="1 2">
    <name type="scientific">Sclerotinia sclerotiorum (strain ATCC 18683 / 1980 / Ss-1)</name>
    <name type="common">White mold</name>
    <name type="synonym">Whetzelinia sclerotiorum</name>
    <dbReference type="NCBI Taxonomy" id="665079"/>
    <lineage>
        <taxon>Eukaryota</taxon>
        <taxon>Fungi</taxon>
        <taxon>Dikarya</taxon>
        <taxon>Ascomycota</taxon>
        <taxon>Pezizomycotina</taxon>
        <taxon>Leotiomycetes</taxon>
        <taxon>Helotiales</taxon>
        <taxon>Sclerotiniaceae</taxon>
        <taxon>Sclerotinia</taxon>
    </lineage>
</organism>
<dbReference type="GeneID" id="5491725"/>
<sequence>MGWEKKMVLFQRMWIIFESVWSRVILWKVEGLGDDV</sequence>
<dbReference type="Proteomes" id="UP000001312">
    <property type="component" value="Unassembled WGS sequence"/>
</dbReference>
<dbReference type="EMBL" id="CH476624">
    <property type="protein sequence ID" value="EDO00851.1"/>
    <property type="molecule type" value="Genomic_DNA"/>
</dbReference>
<accession>A7EDD5</accession>
<keyword evidence="2" id="KW-1185">Reference proteome</keyword>
<dbReference type="AlphaFoldDB" id="A7EDD5"/>